<dbReference type="Gene3D" id="2.60.370.10">
    <property type="entry name" value="Ctag/Cox11"/>
    <property type="match status" value="1"/>
</dbReference>
<evidence type="ECO:0000256" key="6">
    <source>
        <dbReference type="ARBA" id="ARBA00022519"/>
    </source>
</evidence>
<evidence type="ECO:0000313" key="13">
    <source>
        <dbReference type="EMBL" id="AEM40149.1"/>
    </source>
</evidence>
<gene>
    <name evidence="12 13" type="primary">ctaG</name>
    <name evidence="13" type="ordered locus">KVU_0310</name>
</gene>
<keyword evidence="13" id="KW-0560">Oxidoreductase</keyword>
<keyword evidence="10 12" id="KW-0186">Copper</keyword>
<evidence type="ECO:0000313" key="14">
    <source>
        <dbReference type="Proteomes" id="UP000000692"/>
    </source>
</evidence>
<evidence type="ECO:0000256" key="3">
    <source>
        <dbReference type="ARBA" id="ARBA00009620"/>
    </source>
</evidence>
<keyword evidence="7 12" id="KW-0812">Transmembrane</keyword>
<evidence type="ECO:0000256" key="9">
    <source>
        <dbReference type="ARBA" id="ARBA00022989"/>
    </source>
</evidence>
<dbReference type="Proteomes" id="UP000000692">
    <property type="component" value="Chromosome"/>
</dbReference>
<dbReference type="InterPro" id="IPR023471">
    <property type="entry name" value="CtaG/Cox11_dom_sf"/>
</dbReference>
<proteinExistence type="inferred from homology"/>
<protein>
    <recommendedName>
        <fullName evidence="4 12">Cytochrome c oxidase assembly protein CtaG</fullName>
    </recommendedName>
</protein>
<dbReference type="KEGG" id="kvl:KVU_0310"/>
<keyword evidence="14" id="KW-1185">Reference proteome</keyword>
<comment type="function">
    <text evidence="1 12">Exerts its effect at some terminal stage of cytochrome c oxidase synthesis, probably by being involved in the insertion of the copper B into subunit I.</text>
</comment>
<comment type="similarity">
    <text evidence="3 12">Belongs to the COX11/CtaG family.</text>
</comment>
<evidence type="ECO:0000256" key="1">
    <source>
        <dbReference type="ARBA" id="ARBA00004007"/>
    </source>
</evidence>
<dbReference type="PIRSF" id="PIRSF005413">
    <property type="entry name" value="COX11"/>
    <property type="match status" value="1"/>
</dbReference>
<evidence type="ECO:0000256" key="4">
    <source>
        <dbReference type="ARBA" id="ARBA00015384"/>
    </source>
</evidence>
<organism evidence="13 14">
    <name type="scientific">Ketogulonicigenium vulgare (strain WSH-001)</name>
    <dbReference type="NCBI Taxonomy" id="759362"/>
    <lineage>
        <taxon>Bacteria</taxon>
        <taxon>Pseudomonadati</taxon>
        <taxon>Pseudomonadota</taxon>
        <taxon>Alphaproteobacteria</taxon>
        <taxon>Rhodobacterales</taxon>
        <taxon>Roseobacteraceae</taxon>
        <taxon>Ketogulonicigenium</taxon>
    </lineage>
</organism>
<dbReference type="GO" id="GO:0016491">
    <property type="term" value="F:oxidoreductase activity"/>
    <property type="evidence" value="ECO:0007669"/>
    <property type="project" value="UniProtKB-KW"/>
</dbReference>
<dbReference type="HAMAP" id="MF_00155">
    <property type="entry name" value="CtaG"/>
    <property type="match status" value="1"/>
</dbReference>
<dbReference type="eggNOG" id="COG3175">
    <property type="taxonomic scope" value="Bacteria"/>
</dbReference>
<evidence type="ECO:0000256" key="8">
    <source>
        <dbReference type="ARBA" id="ARBA00022968"/>
    </source>
</evidence>
<comment type="subcellular location">
    <subcellularLocation>
        <location evidence="2 12">Cell inner membrane</location>
        <topology evidence="2 12">Single-pass type II membrane protein</topology>
        <orientation evidence="2 12">Periplasmic side</orientation>
    </subcellularLocation>
</comment>
<dbReference type="SUPFAM" id="SSF110111">
    <property type="entry name" value="Ctag/Cox11"/>
    <property type="match status" value="1"/>
</dbReference>
<dbReference type="GO" id="GO:0005507">
    <property type="term" value="F:copper ion binding"/>
    <property type="evidence" value="ECO:0007669"/>
    <property type="project" value="InterPro"/>
</dbReference>
<dbReference type="InterPro" id="IPR007533">
    <property type="entry name" value="Cyt_c_oxidase_assmbl_CtaG"/>
</dbReference>
<dbReference type="GO" id="GO:0008535">
    <property type="term" value="P:respiratory chain complex IV assembly"/>
    <property type="evidence" value="ECO:0007669"/>
    <property type="project" value="UniProtKB-UniRule"/>
</dbReference>
<keyword evidence="11 12" id="KW-0472">Membrane</keyword>
<evidence type="ECO:0000256" key="11">
    <source>
        <dbReference type="ARBA" id="ARBA00023136"/>
    </source>
</evidence>
<dbReference type="AlphaFoldDB" id="F9Y9G7"/>
<dbReference type="Pfam" id="PF04442">
    <property type="entry name" value="CtaG_Cox11"/>
    <property type="match status" value="1"/>
</dbReference>
<dbReference type="NCBIfam" id="NF003465">
    <property type="entry name" value="PRK05089.1"/>
    <property type="match status" value="1"/>
</dbReference>
<evidence type="ECO:0000256" key="2">
    <source>
        <dbReference type="ARBA" id="ARBA00004382"/>
    </source>
</evidence>
<keyword evidence="5 12" id="KW-1003">Cell membrane</keyword>
<sequence length="206" mass="22500">MKKFKDMSPVARTAATATGVVVVMGALAWAAVPFYNWFCSVTGYGGTTMLADGESEIVLDREILVRFSAAVADDMPWRFRAVEPEMRIRIGETGLAFYEATNMSDKPIAGTAAYNVAPYAAGEFFDKIECFCFTLQVLQPGETVLMPVSFYVDPEMVNHREAKYINAITLNYTFYESPMPADNLQAGLQGGAAAPLTSDETVAIQN</sequence>
<name>F9Y9G7_KETVW</name>
<feature type="topological domain" description="Periplasmic" evidence="12">
    <location>
        <begin position="32"/>
        <end position="206"/>
    </location>
</feature>
<evidence type="ECO:0000256" key="5">
    <source>
        <dbReference type="ARBA" id="ARBA00022475"/>
    </source>
</evidence>
<dbReference type="EMBL" id="CP002018">
    <property type="protein sequence ID" value="AEM40149.1"/>
    <property type="molecule type" value="Genomic_DNA"/>
</dbReference>
<reference evidence="13 14" key="1">
    <citation type="journal article" date="2011" name="J. Bacteriol.">
        <title>Complete genome sequence of the industrial strain Ketogulonicigenium vulgare WSH-001.</title>
        <authorList>
            <person name="Liu L."/>
            <person name="Li Y."/>
            <person name="Zhang J."/>
            <person name="Zhou Z."/>
            <person name="Liu J."/>
            <person name="Li X."/>
            <person name="Zhou J."/>
            <person name="Du G."/>
            <person name="Wang L."/>
            <person name="Chen J."/>
        </authorList>
    </citation>
    <scope>NUCLEOTIDE SEQUENCE [LARGE SCALE GENOMIC DNA]</scope>
    <source>
        <strain evidence="13 14">WSH-001</strain>
    </source>
</reference>
<keyword evidence="8 12" id="KW-0735">Signal-anchor</keyword>
<dbReference type="GO" id="GO:0005886">
    <property type="term" value="C:plasma membrane"/>
    <property type="evidence" value="ECO:0007669"/>
    <property type="project" value="UniProtKB-SubCell"/>
</dbReference>
<keyword evidence="9 12" id="KW-1133">Transmembrane helix</keyword>
<evidence type="ECO:0000256" key="10">
    <source>
        <dbReference type="ARBA" id="ARBA00023008"/>
    </source>
</evidence>
<dbReference type="FunFam" id="2.60.370.10:FF:000001">
    <property type="entry name" value="COX11 cytochrome c oxidase assembly homolog"/>
    <property type="match status" value="1"/>
</dbReference>
<feature type="topological domain" description="Cytoplasmic" evidence="12">
    <location>
        <begin position="1"/>
        <end position="12"/>
    </location>
</feature>
<dbReference type="OrthoDB" id="9804841at2"/>
<dbReference type="PANTHER" id="PTHR21320">
    <property type="entry name" value="CYTOCHROME C OXIDASE ASSEMBLY PROTEIN COX11-RELATED"/>
    <property type="match status" value="1"/>
</dbReference>
<evidence type="ECO:0000256" key="12">
    <source>
        <dbReference type="HAMAP-Rule" id="MF_00155"/>
    </source>
</evidence>
<accession>F9Y9G7</accession>
<dbReference type="HOGENOM" id="CLU_045000_5_0_5"/>
<dbReference type="RefSeq" id="WP_013383576.1">
    <property type="nucleotide sequence ID" value="NC_017384.1"/>
</dbReference>
<keyword evidence="6 12" id="KW-0997">Cell inner membrane</keyword>
<dbReference type="PANTHER" id="PTHR21320:SF3">
    <property type="entry name" value="CYTOCHROME C OXIDASE ASSEMBLY PROTEIN COX11, MITOCHONDRIAL-RELATED"/>
    <property type="match status" value="1"/>
</dbReference>
<evidence type="ECO:0000256" key="7">
    <source>
        <dbReference type="ARBA" id="ARBA00022692"/>
    </source>
</evidence>
<dbReference type="PATRIC" id="fig|759362.5.peg.323"/>